<dbReference type="PANTHER" id="PTHR45947:SF3">
    <property type="entry name" value="SULFOQUINOVOSYL TRANSFERASE SQD2"/>
    <property type="match status" value="1"/>
</dbReference>
<keyword evidence="4" id="KW-1185">Reference proteome</keyword>
<dbReference type="InterPro" id="IPR050194">
    <property type="entry name" value="Glycosyltransferase_grp1"/>
</dbReference>
<dbReference type="Pfam" id="PF00534">
    <property type="entry name" value="Glycos_transf_1"/>
    <property type="match status" value="1"/>
</dbReference>
<keyword evidence="3" id="KW-0808">Transferase</keyword>
<dbReference type="Gene3D" id="3.40.50.2000">
    <property type="entry name" value="Glycogen Phosphorylase B"/>
    <property type="match status" value="2"/>
</dbReference>
<evidence type="ECO:0000313" key="3">
    <source>
        <dbReference type="EMBL" id="MCW7551377.1"/>
    </source>
</evidence>
<dbReference type="Pfam" id="PF13439">
    <property type="entry name" value="Glyco_transf_4"/>
    <property type="match status" value="1"/>
</dbReference>
<dbReference type="InterPro" id="IPR028098">
    <property type="entry name" value="Glyco_trans_4-like_N"/>
</dbReference>
<evidence type="ECO:0000313" key="4">
    <source>
        <dbReference type="Proteomes" id="UP001209854"/>
    </source>
</evidence>
<dbReference type="EC" id="2.4.-.-" evidence="3"/>
<evidence type="ECO:0000259" key="1">
    <source>
        <dbReference type="Pfam" id="PF00534"/>
    </source>
</evidence>
<dbReference type="PANTHER" id="PTHR45947">
    <property type="entry name" value="SULFOQUINOVOSYL TRANSFERASE SQD2"/>
    <property type="match status" value="1"/>
</dbReference>
<feature type="domain" description="Glycosyltransferase subfamily 4-like N-terminal" evidence="2">
    <location>
        <begin position="12"/>
        <end position="169"/>
    </location>
</feature>
<dbReference type="GO" id="GO:0016757">
    <property type="term" value="F:glycosyltransferase activity"/>
    <property type="evidence" value="ECO:0007669"/>
    <property type="project" value="UniProtKB-KW"/>
</dbReference>
<dbReference type="InterPro" id="IPR001296">
    <property type="entry name" value="Glyco_trans_1"/>
</dbReference>
<dbReference type="EMBL" id="JAPFCC010000001">
    <property type="protein sequence ID" value="MCW7551377.1"/>
    <property type="molecule type" value="Genomic_DNA"/>
</dbReference>
<organism evidence="3 4">
    <name type="scientific">Endozoicomonas gorgoniicola</name>
    <dbReference type="NCBI Taxonomy" id="1234144"/>
    <lineage>
        <taxon>Bacteria</taxon>
        <taxon>Pseudomonadati</taxon>
        <taxon>Pseudomonadota</taxon>
        <taxon>Gammaproteobacteria</taxon>
        <taxon>Oceanospirillales</taxon>
        <taxon>Endozoicomonadaceae</taxon>
        <taxon>Endozoicomonas</taxon>
    </lineage>
</organism>
<protein>
    <submittedName>
        <fullName evidence="3">Glycosyltransferase</fullName>
        <ecNumber evidence="3">2.4.-.-</ecNumber>
    </submittedName>
</protein>
<reference evidence="3 4" key="1">
    <citation type="submission" date="2022-10" db="EMBL/GenBank/DDBJ databases">
        <title>High-quality genome sequences of two octocoral-associated bacteria, Endozoicomonas euniceicola EF212 and Endozoicomonas gorgoniicola PS125.</title>
        <authorList>
            <person name="Chiou Y.-J."/>
            <person name="Chen Y.-H."/>
        </authorList>
    </citation>
    <scope>NUCLEOTIDE SEQUENCE [LARGE SCALE GENOMIC DNA]</scope>
    <source>
        <strain evidence="3 4">PS125</strain>
    </source>
</reference>
<feature type="domain" description="Glycosyl transferase family 1" evidence="1">
    <location>
        <begin position="171"/>
        <end position="318"/>
    </location>
</feature>
<dbReference type="SUPFAM" id="SSF53756">
    <property type="entry name" value="UDP-Glycosyltransferase/glycogen phosphorylase"/>
    <property type="match status" value="1"/>
</dbReference>
<accession>A0ABT3MPT5</accession>
<comment type="caution">
    <text evidence="3">The sequence shown here is derived from an EMBL/GenBank/DDBJ whole genome shotgun (WGS) entry which is preliminary data.</text>
</comment>
<gene>
    <name evidence="3" type="ORF">NX722_01720</name>
</gene>
<proteinExistence type="predicted"/>
<name>A0ABT3MPT5_9GAMM</name>
<keyword evidence="3" id="KW-0328">Glycosyltransferase</keyword>
<sequence length="371" mass="42004">MKVLHVSETLKGGIETYLSELIPLQTKKGYEVNLISQKNNIRGIRQYNFKNRGRLTNLVSLLILSLFFIIRERPDVVHIHSSFAGVIRPFVYLAKRLFFIKMRIIYCSHGWPFTISPNQAINFTYKVIERFLSFFCDCIICISSDEANQAIKLGINSNKLSVIHNGVSDSKAISDNSEENENILKLLFVGRFDRQKGIDVLLEAFEKSKRSDIQLNLVGDFVVSNSSLLKDGYKLNKKIKWYGWLDRNDIENIYYESTATVVSSRWEGFGLVAIESLRAGTPIICSAVGGLLDICQHGINGYQFNLSVDELTKVIDSLDKHALNIMGNAARQTYLSNFTAEKMFQKTDILYHPEPTFDLSSADASGTDLRS</sequence>
<dbReference type="Proteomes" id="UP001209854">
    <property type="component" value="Unassembled WGS sequence"/>
</dbReference>
<dbReference type="RefSeq" id="WP_262566435.1">
    <property type="nucleotide sequence ID" value="NZ_JAPFCC010000001.1"/>
</dbReference>
<evidence type="ECO:0000259" key="2">
    <source>
        <dbReference type="Pfam" id="PF13439"/>
    </source>
</evidence>